<evidence type="ECO:0000313" key="2">
    <source>
        <dbReference type="Proteomes" id="UP001472677"/>
    </source>
</evidence>
<evidence type="ECO:0000313" key="1">
    <source>
        <dbReference type="EMBL" id="KAK8592843.1"/>
    </source>
</evidence>
<comment type="caution">
    <text evidence="1">The sequence shown here is derived from an EMBL/GenBank/DDBJ whole genome shotgun (WGS) entry which is preliminary data.</text>
</comment>
<reference evidence="1 2" key="1">
    <citation type="journal article" date="2024" name="G3 (Bethesda)">
        <title>Genome assembly of Hibiscus sabdariffa L. provides insights into metabolisms of medicinal natural products.</title>
        <authorList>
            <person name="Kim T."/>
        </authorList>
    </citation>
    <scope>NUCLEOTIDE SEQUENCE [LARGE SCALE GENOMIC DNA]</scope>
    <source>
        <strain evidence="1">TK-2024</strain>
        <tissue evidence="1">Old leaves</tissue>
    </source>
</reference>
<name>A0ABR2G1H4_9ROSI</name>
<dbReference type="Proteomes" id="UP001472677">
    <property type="component" value="Unassembled WGS sequence"/>
</dbReference>
<accession>A0ABR2G1H4</accession>
<sequence>MNPPILLLVSTFNVNGEEENGFFFGLATVPAHVEDKLNDAWVQFAEENPCHKSETSDDPMEADAVIGVTADGGSHCAPLARKGSS</sequence>
<gene>
    <name evidence="1" type="ORF">V6N12_044936</name>
</gene>
<proteinExistence type="predicted"/>
<organism evidence="1 2">
    <name type="scientific">Hibiscus sabdariffa</name>
    <name type="common">roselle</name>
    <dbReference type="NCBI Taxonomy" id="183260"/>
    <lineage>
        <taxon>Eukaryota</taxon>
        <taxon>Viridiplantae</taxon>
        <taxon>Streptophyta</taxon>
        <taxon>Embryophyta</taxon>
        <taxon>Tracheophyta</taxon>
        <taxon>Spermatophyta</taxon>
        <taxon>Magnoliopsida</taxon>
        <taxon>eudicotyledons</taxon>
        <taxon>Gunneridae</taxon>
        <taxon>Pentapetalae</taxon>
        <taxon>rosids</taxon>
        <taxon>malvids</taxon>
        <taxon>Malvales</taxon>
        <taxon>Malvaceae</taxon>
        <taxon>Malvoideae</taxon>
        <taxon>Hibiscus</taxon>
    </lineage>
</organism>
<evidence type="ECO:0008006" key="3">
    <source>
        <dbReference type="Google" id="ProtNLM"/>
    </source>
</evidence>
<dbReference type="EMBL" id="JBBPBM010000003">
    <property type="protein sequence ID" value="KAK8592843.1"/>
    <property type="molecule type" value="Genomic_DNA"/>
</dbReference>
<protein>
    <recommendedName>
        <fullName evidence="3">Carboxylesterase type B domain-containing protein</fullName>
    </recommendedName>
</protein>
<keyword evidence="2" id="KW-1185">Reference proteome</keyword>